<protein>
    <recommendedName>
        <fullName evidence="3">Porin</fullName>
    </recommendedName>
</protein>
<feature type="chain" id="PRO_5027812955" description="Porin" evidence="1">
    <location>
        <begin position="25"/>
        <end position="366"/>
    </location>
</feature>
<organism evidence="2">
    <name type="scientific">Thermoanaerobaculum aquaticum</name>
    <dbReference type="NCBI Taxonomy" id="1312852"/>
    <lineage>
        <taxon>Bacteria</taxon>
        <taxon>Pseudomonadati</taxon>
        <taxon>Acidobacteriota</taxon>
        <taxon>Thermoanaerobaculia</taxon>
        <taxon>Thermoanaerobaculales</taxon>
        <taxon>Thermoanaerobaculaceae</taxon>
        <taxon>Thermoanaerobaculum</taxon>
    </lineage>
</organism>
<evidence type="ECO:0008006" key="3">
    <source>
        <dbReference type="Google" id="ProtNLM"/>
    </source>
</evidence>
<keyword evidence="1" id="KW-0732">Signal</keyword>
<dbReference type="EMBL" id="DSMR01000442">
    <property type="protein sequence ID" value="HET47716.1"/>
    <property type="molecule type" value="Genomic_DNA"/>
</dbReference>
<gene>
    <name evidence="2" type="ORF">ENQ31_06090</name>
</gene>
<dbReference type="InterPro" id="IPR010870">
    <property type="entry name" value="Porin_O/P"/>
</dbReference>
<proteinExistence type="predicted"/>
<dbReference type="InterPro" id="IPR023614">
    <property type="entry name" value="Porin_dom_sf"/>
</dbReference>
<dbReference type="Pfam" id="PF07396">
    <property type="entry name" value="Porin_O_P"/>
    <property type="match status" value="1"/>
</dbReference>
<dbReference type="SUPFAM" id="SSF56935">
    <property type="entry name" value="Porins"/>
    <property type="match status" value="1"/>
</dbReference>
<sequence length="366" mass="41540">MRKLWVFACLLLVFAELGFGQQSATPADKAQPKFSVSWKDGKTTFDLEKAHLELSNRLQIRFTLSDESSKPTVGSFRIRRFKTKLEGWAYSKDLAFELQLNWADDKPLEDANVAYDFSHGKKLFVLKGGQFKVPFGRQELTSSGSQQFVDRSLVSTEFAGGRDIGVQLSGLALGGKLDWRVGAFNGAGRNATANDNSKLQYDARVAWQPWGEVKYSESDFASTQKPLFAVAGQYEVNDRRGGAPIYDFKEETWGGDVVVVWRGFFGFAEYFQREHRRPRSTPQKSAGLALQGGYFLVPSTLEVALRYAVLDPSNFGRGDLRYEKGLAVNYFFNRHAHKLQADVRRLENQRTGRKTWEFRAQYQLIF</sequence>
<dbReference type="AlphaFoldDB" id="A0A7C2SBC9"/>
<accession>A0A7C2SBC9</accession>
<dbReference type="Gene3D" id="2.40.160.10">
    <property type="entry name" value="Porin"/>
    <property type="match status" value="1"/>
</dbReference>
<evidence type="ECO:0000313" key="2">
    <source>
        <dbReference type="EMBL" id="HET47716.1"/>
    </source>
</evidence>
<name>A0A7C2SBC9_9BACT</name>
<reference evidence="2" key="1">
    <citation type="journal article" date="2020" name="mSystems">
        <title>Genome- and Community-Level Interaction Insights into Carbon Utilization and Element Cycling Functions of Hydrothermarchaeota in Hydrothermal Sediment.</title>
        <authorList>
            <person name="Zhou Z."/>
            <person name="Liu Y."/>
            <person name="Xu W."/>
            <person name="Pan J."/>
            <person name="Luo Z.H."/>
            <person name="Li M."/>
        </authorList>
    </citation>
    <scope>NUCLEOTIDE SEQUENCE [LARGE SCALE GENOMIC DNA]</scope>
    <source>
        <strain evidence="2">SpSt-299</strain>
    </source>
</reference>
<comment type="caution">
    <text evidence="2">The sequence shown here is derived from an EMBL/GenBank/DDBJ whole genome shotgun (WGS) entry which is preliminary data.</text>
</comment>
<evidence type="ECO:0000256" key="1">
    <source>
        <dbReference type="SAM" id="SignalP"/>
    </source>
</evidence>
<feature type="signal peptide" evidence="1">
    <location>
        <begin position="1"/>
        <end position="24"/>
    </location>
</feature>